<evidence type="ECO:0000256" key="3">
    <source>
        <dbReference type="ARBA" id="ARBA00022741"/>
    </source>
</evidence>
<protein>
    <recommendedName>
        <fullName evidence="6">Protein kinase domain-containing protein</fullName>
    </recommendedName>
</protein>
<keyword evidence="4" id="KW-0418">Kinase</keyword>
<dbReference type="InterPro" id="IPR051175">
    <property type="entry name" value="CLK_kinases"/>
</dbReference>
<dbReference type="SMART" id="SM00220">
    <property type="entry name" value="S_TKc"/>
    <property type="match status" value="1"/>
</dbReference>
<dbReference type="InterPro" id="IPR057517">
    <property type="entry name" value="SsdA-like_C"/>
</dbReference>
<name>A0ABQ0CW93_9HYPO</name>
<feature type="domain" description="Protein kinase" evidence="6">
    <location>
        <begin position="172"/>
        <end position="517"/>
    </location>
</feature>
<sequence length="517" mass="58066">MPQTQPVQPLLDAFTYEPSPCGTSISLVTHYTVPSKWKTIARMLRAGQLPEITAMSGWLHSSNECIQVAGRDWTNEVLQLYRVMRLAPEAHRCDQGVVGQFNACHAEKQLIAYFIHRHLFLSSELQLPEIEESRLEHWKEVDQHQGRVQAEKEKEHAMRLKLCDLEEAAPRIPPNSKLREARILVSRPLLEAWVALKIEKAETSIPSPELLNLQSIPQHTGPDCVAHLIDSFVHEGPNGSHQCTVTELLGPTIDTVVADYHAGGERLDPDIILKITKQLLEAICSLHQAGYAHGDLSGANVVFTASQLSQLSEDALFDIVGHPESAALVRIDGGPVGDGMPKQLIRSTSWDEWVDEDEEDIRLIDWGESFKHGQEPARLAQPGDLKAPEIIFTGHFDHRIDLWRAGCIIYTLLFAARPFQYLGDDAVLIAQMIGFVEELPQQWRQEWEVIQTSATRPLIDIPQYDGANLHQASKLQSRFYALVYEPELMPLLPIIHGLMRFLPSERLTAAEALKLLG</sequence>
<keyword evidence="2" id="KW-0808">Transferase</keyword>
<dbReference type="Pfam" id="PF24120">
    <property type="entry name" value="SsdA_C"/>
    <property type="match status" value="1"/>
</dbReference>
<dbReference type="InterPro" id="IPR000719">
    <property type="entry name" value="Prot_kinase_dom"/>
</dbReference>
<keyword evidence="5" id="KW-0067">ATP-binding</keyword>
<accession>A0ABQ0CW93</accession>
<evidence type="ECO:0000313" key="7">
    <source>
        <dbReference type="EMBL" id="GAB0137716.1"/>
    </source>
</evidence>
<keyword evidence="8" id="KW-1185">Reference proteome</keyword>
<dbReference type="Gene3D" id="1.10.510.10">
    <property type="entry name" value="Transferase(Phosphotransferase) domain 1"/>
    <property type="match status" value="1"/>
</dbReference>
<dbReference type="PANTHER" id="PTHR45646:SF11">
    <property type="entry name" value="SERINE_THREONINE-PROTEIN KINASE DOA"/>
    <property type="match status" value="1"/>
</dbReference>
<evidence type="ECO:0000256" key="4">
    <source>
        <dbReference type="ARBA" id="ARBA00022777"/>
    </source>
</evidence>
<proteinExistence type="predicted"/>
<evidence type="ECO:0000259" key="6">
    <source>
        <dbReference type="PROSITE" id="PS50011"/>
    </source>
</evidence>
<keyword evidence="3" id="KW-0547">Nucleotide-binding</keyword>
<dbReference type="Gene3D" id="3.30.200.20">
    <property type="entry name" value="Phosphorylase Kinase, domain 1"/>
    <property type="match status" value="1"/>
</dbReference>
<dbReference type="EMBL" id="BAAFGZ010000309">
    <property type="protein sequence ID" value="GAB0137716.1"/>
    <property type="molecule type" value="Genomic_DNA"/>
</dbReference>
<dbReference type="PANTHER" id="PTHR45646">
    <property type="entry name" value="SERINE/THREONINE-PROTEIN KINASE DOA-RELATED"/>
    <property type="match status" value="1"/>
</dbReference>
<reference evidence="8" key="1">
    <citation type="submission" date="2024-06" db="EMBL/GenBank/DDBJ databases">
        <title>Draft Genome Sequences of Epichloe bromicola Strains Isolated from Elymus ciliaris.</title>
        <authorList>
            <consortium name="Epichloe bromicola genome sequencing consortium"/>
            <person name="Miura A."/>
            <person name="Imano S."/>
            <person name="Ashida A."/>
            <person name="Sato I."/>
            <person name="Chiba S."/>
            <person name="Tanaka A."/>
            <person name="Camagna M."/>
            <person name="Takemoto D."/>
        </authorList>
    </citation>
    <scope>NUCLEOTIDE SEQUENCE [LARGE SCALE GENOMIC DNA]</scope>
    <source>
        <strain evidence="8">DP</strain>
    </source>
</reference>
<dbReference type="Proteomes" id="UP001562357">
    <property type="component" value="Unassembled WGS sequence"/>
</dbReference>
<organism evidence="7 8">
    <name type="scientific">Epichloe bromicola</name>
    <dbReference type="NCBI Taxonomy" id="79588"/>
    <lineage>
        <taxon>Eukaryota</taxon>
        <taxon>Fungi</taxon>
        <taxon>Dikarya</taxon>
        <taxon>Ascomycota</taxon>
        <taxon>Pezizomycotina</taxon>
        <taxon>Sordariomycetes</taxon>
        <taxon>Hypocreomycetidae</taxon>
        <taxon>Hypocreales</taxon>
        <taxon>Clavicipitaceae</taxon>
        <taxon>Epichloe</taxon>
    </lineage>
</organism>
<evidence type="ECO:0000256" key="2">
    <source>
        <dbReference type="ARBA" id="ARBA00022679"/>
    </source>
</evidence>
<evidence type="ECO:0000313" key="8">
    <source>
        <dbReference type="Proteomes" id="UP001562357"/>
    </source>
</evidence>
<dbReference type="SUPFAM" id="SSF56112">
    <property type="entry name" value="Protein kinase-like (PK-like)"/>
    <property type="match status" value="1"/>
</dbReference>
<keyword evidence="1" id="KW-0723">Serine/threonine-protein kinase</keyword>
<dbReference type="InterPro" id="IPR011009">
    <property type="entry name" value="Kinase-like_dom_sf"/>
</dbReference>
<dbReference type="PROSITE" id="PS50011">
    <property type="entry name" value="PROTEIN_KINASE_DOM"/>
    <property type="match status" value="1"/>
</dbReference>
<comment type="caution">
    <text evidence="7">The sequence shown here is derived from an EMBL/GenBank/DDBJ whole genome shotgun (WGS) entry which is preliminary data.</text>
</comment>
<dbReference type="Pfam" id="PF00069">
    <property type="entry name" value="Pkinase"/>
    <property type="match status" value="1"/>
</dbReference>
<gene>
    <name evidence="7" type="primary">g5972</name>
    <name evidence="7" type="ORF">EsDP_00005972</name>
</gene>
<evidence type="ECO:0000256" key="5">
    <source>
        <dbReference type="ARBA" id="ARBA00022840"/>
    </source>
</evidence>
<evidence type="ECO:0000256" key="1">
    <source>
        <dbReference type="ARBA" id="ARBA00022527"/>
    </source>
</evidence>